<feature type="binding site" evidence="7">
    <location>
        <position position="173"/>
    </location>
    <ligand>
        <name>L-glutamate</name>
        <dbReference type="ChEBI" id="CHEBI:29985"/>
    </ligand>
</feature>
<sequence>MKDSRYIGRFAPSPSGPLHFGSLVTAVGSFLQARSVAGRWLLRIEDIDPPREVSGAAQMIVQQLHDFGLDWDGPIVYQSQQYPRYQQQIEQWLAQGHAYYCQCTRKQIQARGGLYDGHCRTLGLTAAPDLAIRLHCEHPASGFYDQLRGYHPLAYELAQEDLIIYRRDGLYAYNLAVVLDDQAAGINEVVRGCDLLEPTARQCNIYRMLGAKEPNYLHLPLVCDATGRKLSKQNHAPALDKANVLPTLHAALAFLGHPVPPTWQQNSPRQLLGKMAQIWDKQSIVIEHSS</sequence>
<feature type="binding site" evidence="7">
    <location>
        <position position="103"/>
    </location>
    <ligand>
        <name>Zn(2+)</name>
        <dbReference type="ChEBI" id="CHEBI:29105"/>
    </ligand>
</feature>
<feature type="binding site" evidence="7">
    <location>
        <begin position="9"/>
        <end position="13"/>
    </location>
    <ligand>
        <name>L-glutamate</name>
        <dbReference type="ChEBI" id="CHEBI:29985"/>
    </ligand>
</feature>
<evidence type="ECO:0000256" key="3">
    <source>
        <dbReference type="ARBA" id="ARBA00022741"/>
    </source>
</evidence>
<reference evidence="10 11" key="1">
    <citation type="journal article" date="2013" name="Int. J. Syst. Evol. Microbiol.">
        <title>Celerinatantimonas yamalensis sp. nov., a cold-adapted diazotrophic bacterium from a cold permafrost brine.</title>
        <authorList>
            <person name="Shcherbakova V."/>
            <person name="Chuvilskaya N."/>
            <person name="Rivkina E."/>
            <person name="Demidov N."/>
            <person name="Uchaeva V."/>
            <person name="Suetin S."/>
            <person name="Suzina N."/>
            <person name="Gilichinsky D."/>
        </authorList>
    </citation>
    <scope>NUCLEOTIDE SEQUENCE [LARGE SCALE GENOMIC DNA]</scope>
    <source>
        <strain evidence="10 11">C7</strain>
    </source>
</reference>
<proteinExistence type="inferred from homology"/>
<organism evidence="10 11">
    <name type="scientific">Celerinatantimonas yamalensis</name>
    <dbReference type="NCBI Taxonomy" id="559956"/>
    <lineage>
        <taxon>Bacteria</taxon>
        <taxon>Pseudomonadati</taxon>
        <taxon>Pseudomonadota</taxon>
        <taxon>Gammaproteobacteria</taxon>
        <taxon>Celerinatantimonadaceae</taxon>
        <taxon>Celerinatantimonas</taxon>
    </lineage>
</organism>
<keyword evidence="11" id="KW-1185">Reference proteome</keyword>
<dbReference type="SUPFAM" id="SSF52374">
    <property type="entry name" value="Nucleotidylyl transferase"/>
    <property type="match status" value="1"/>
</dbReference>
<dbReference type="RefSeq" id="WP_408624912.1">
    <property type="nucleotide sequence ID" value="NZ_JBEQCT010000009.1"/>
</dbReference>
<keyword evidence="3 7" id="KW-0547">Nucleotide-binding</keyword>
<feature type="binding site" evidence="7">
    <location>
        <position position="45"/>
    </location>
    <ligand>
        <name>L-glutamate</name>
        <dbReference type="ChEBI" id="CHEBI:29985"/>
    </ligand>
</feature>
<feature type="binding site" evidence="7">
    <location>
        <position position="191"/>
    </location>
    <ligand>
        <name>L-glutamate</name>
        <dbReference type="ChEBI" id="CHEBI:29985"/>
    </ligand>
</feature>
<evidence type="ECO:0000256" key="5">
    <source>
        <dbReference type="ARBA" id="ARBA00022840"/>
    </source>
</evidence>
<name>A0ABW9GAM0_9GAMM</name>
<dbReference type="NCBIfam" id="TIGR03838">
    <property type="entry name" value="queuosine_YadB"/>
    <property type="match status" value="1"/>
</dbReference>
<keyword evidence="6 7" id="KW-0030">Aminoacyl-tRNA synthetase</keyword>
<accession>A0ABW9GAM0</accession>
<keyword evidence="8" id="KW-0648">Protein biosynthesis</keyword>
<feature type="short sequence motif" description="'HIGH' region" evidence="7">
    <location>
        <begin position="12"/>
        <end position="22"/>
    </location>
</feature>
<dbReference type="GO" id="GO:0016874">
    <property type="term" value="F:ligase activity"/>
    <property type="evidence" value="ECO:0007669"/>
    <property type="project" value="UniProtKB-KW"/>
</dbReference>
<keyword evidence="4 7" id="KW-0862">Zinc</keyword>
<comment type="caution">
    <text evidence="10">The sequence shown here is derived from an EMBL/GenBank/DDBJ whole genome shotgun (WGS) entry which is preliminary data.</text>
</comment>
<comment type="function">
    <text evidence="7">Catalyzes the tRNA-independent activation of glutamate in presence of ATP and the subsequent transfer of glutamate onto a tRNA(Asp). Glutamate is transferred on the 2-amino-5-(4,5-dihydroxy-2-cyclopenten-1-yl) moiety of the queuosine in the wobble position of the QUC anticodon.</text>
</comment>
<evidence type="ECO:0000259" key="9">
    <source>
        <dbReference type="Pfam" id="PF00749"/>
    </source>
</evidence>
<evidence type="ECO:0000256" key="1">
    <source>
        <dbReference type="ARBA" id="ARBA00022598"/>
    </source>
</evidence>
<dbReference type="InterPro" id="IPR020058">
    <property type="entry name" value="Glu/Gln-tRNA-synth_Ib_cat-dom"/>
</dbReference>
<comment type="cofactor">
    <cofactor evidence="7">
        <name>Zn(2+)</name>
        <dbReference type="ChEBI" id="CHEBI:29105"/>
    </cofactor>
    <text evidence="7">Binds 1 zinc ion per subunit.</text>
</comment>
<dbReference type="InterPro" id="IPR014729">
    <property type="entry name" value="Rossmann-like_a/b/a_fold"/>
</dbReference>
<evidence type="ECO:0000256" key="7">
    <source>
        <dbReference type="HAMAP-Rule" id="MF_01428"/>
    </source>
</evidence>
<dbReference type="PANTHER" id="PTHR43311:SF1">
    <property type="entry name" value="GLUTAMYL-Q TRNA(ASP) SYNTHETASE"/>
    <property type="match status" value="1"/>
</dbReference>
<protein>
    <recommendedName>
        <fullName evidence="7">Glutamyl-Q tRNA(Asp) synthetase</fullName>
        <shortName evidence="7">Glu-Q-RSs</shortName>
        <ecNumber evidence="7">6.1.1.-</ecNumber>
    </recommendedName>
</protein>
<dbReference type="InterPro" id="IPR022380">
    <property type="entry name" value="Glu-Q_tRNA(Asp)_Synthase"/>
</dbReference>
<evidence type="ECO:0000313" key="11">
    <source>
        <dbReference type="Proteomes" id="UP001629953"/>
    </source>
</evidence>
<dbReference type="InterPro" id="IPR049940">
    <property type="entry name" value="GluQ/Sye"/>
</dbReference>
<feature type="binding site" evidence="7">
    <location>
        <position position="115"/>
    </location>
    <ligand>
        <name>Zn(2+)</name>
        <dbReference type="ChEBI" id="CHEBI:29105"/>
    </ligand>
</feature>
<feature type="short sequence motif" description="'KMSKS' region" evidence="7">
    <location>
        <begin position="229"/>
        <end position="233"/>
    </location>
</feature>
<dbReference type="Gene3D" id="3.40.50.620">
    <property type="entry name" value="HUPs"/>
    <property type="match status" value="1"/>
</dbReference>
<evidence type="ECO:0000256" key="4">
    <source>
        <dbReference type="ARBA" id="ARBA00022833"/>
    </source>
</evidence>
<keyword evidence="5 7" id="KW-0067">ATP-binding</keyword>
<dbReference type="PANTHER" id="PTHR43311">
    <property type="entry name" value="GLUTAMATE--TRNA LIGASE"/>
    <property type="match status" value="1"/>
</dbReference>
<feature type="domain" description="Glutamyl/glutaminyl-tRNA synthetase class Ib catalytic" evidence="9">
    <location>
        <begin position="9"/>
        <end position="237"/>
    </location>
</feature>
<feature type="binding site" evidence="7">
    <location>
        <position position="232"/>
    </location>
    <ligand>
        <name>ATP</name>
        <dbReference type="ChEBI" id="CHEBI:30616"/>
    </ligand>
</feature>
<dbReference type="EC" id="6.1.1.-" evidence="7"/>
<evidence type="ECO:0000313" key="10">
    <source>
        <dbReference type="EMBL" id="MFM2486612.1"/>
    </source>
</evidence>
<dbReference type="PRINTS" id="PR00987">
    <property type="entry name" value="TRNASYNTHGLU"/>
</dbReference>
<evidence type="ECO:0000256" key="2">
    <source>
        <dbReference type="ARBA" id="ARBA00022723"/>
    </source>
</evidence>
<feature type="binding site" evidence="7">
    <location>
        <position position="101"/>
    </location>
    <ligand>
        <name>Zn(2+)</name>
        <dbReference type="ChEBI" id="CHEBI:29105"/>
    </ligand>
</feature>
<keyword evidence="1 7" id="KW-0436">Ligase</keyword>
<dbReference type="EMBL" id="JBEQCT010000009">
    <property type="protein sequence ID" value="MFM2486612.1"/>
    <property type="molecule type" value="Genomic_DNA"/>
</dbReference>
<gene>
    <name evidence="10" type="primary">gluQRS</name>
    <name evidence="7" type="synonym">gluQ</name>
    <name evidence="10" type="ORF">ABUE30_16390</name>
</gene>
<dbReference type="Proteomes" id="UP001629953">
    <property type="component" value="Unassembled WGS sequence"/>
</dbReference>
<dbReference type="Pfam" id="PF00749">
    <property type="entry name" value="tRNA-synt_1c"/>
    <property type="match status" value="1"/>
</dbReference>
<comment type="similarity">
    <text evidence="7">Belongs to the class-I aminoacyl-tRNA synthetase family. GluQ subfamily.</text>
</comment>
<evidence type="ECO:0000256" key="8">
    <source>
        <dbReference type="RuleBase" id="RU363037"/>
    </source>
</evidence>
<keyword evidence="2 7" id="KW-0479">Metal-binding</keyword>
<feature type="binding site" evidence="7">
    <location>
        <position position="119"/>
    </location>
    <ligand>
        <name>Zn(2+)</name>
        <dbReference type="ChEBI" id="CHEBI:29105"/>
    </ligand>
</feature>
<evidence type="ECO:0000256" key="6">
    <source>
        <dbReference type="ARBA" id="ARBA00023146"/>
    </source>
</evidence>
<dbReference type="InterPro" id="IPR000924">
    <property type="entry name" value="Glu/Gln-tRNA-synth"/>
</dbReference>
<dbReference type="HAMAP" id="MF_01428">
    <property type="entry name" value="Glu_Q_tRNA_synth"/>
    <property type="match status" value="1"/>
</dbReference>
<dbReference type="NCBIfam" id="NF004314">
    <property type="entry name" value="PRK05710.1-3"/>
    <property type="match status" value="1"/>
</dbReference>